<proteinExistence type="predicted"/>
<gene>
    <name evidence="1" type="ORF">LKD34_04835</name>
</gene>
<keyword evidence="2" id="KW-1185">Reference proteome</keyword>
<name>A0ABS8FE62_9FIRM</name>
<sequence>MIDPAVAATCTETGLTEGSHCSVCNKILIAQEVVPFTNHTEVIDPAVAATCTETGLTEGSHCSVCNKILVAQKTVSALNHSFTNYISNDDATCTEDGTKTAKCDRCDVTDTQSDEGSAKGHTSVVDAAVAPTYSSVGLTEGSHCADCGLVFKEQEVIPALVPDTNVDFHLNQTGVLSSHRVDVATGAQKDAPALQAVTSAYTNFSGLTVFHGTLANGERIMTVALIGSDGISEVDITLNVVVNTDVVAGYRLMLVNADGTETELSVGSGNGKSSFALNFANGAQIIHLVPIAE</sequence>
<dbReference type="EMBL" id="JAJEQO010000005">
    <property type="protein sequence ID" value="MCC2212820.1"/>
    <property type="molecule type" value="Genomic_DNA"/>
</dbReference>
<evidence type="ECO:0000313" key="1">
    <source>
        <dbReference type="EMBL" id="MCC2212820.1"/>
    </source>
</evidence>
<dbReference type="Gene3D" id="1.20.50.40">
    <property type="match status" value="2"/>
</dbReference>
<organism evidence="1 2">
    <name type="scientific">Faecalibacterium hominis</name>
    <name type="common">ex Afrizal et al. 2022</name>
    <dbReference type="NCBI Taxonomy" id="2881265"/>
    <lineage>
        <taxon>Bacteria</taxon>
        <taxon>Bacillati</taxon>
        <taxon>Bacillota</taxon>
        <taxon>Clostridia</taxon>
        <taxon>Eubacteriales</taxon>
        <taxon>Oscillospiraceae</taxon>
        <taxon>Faecalibacterium</taxon>
    </lineage>
</organism>
<reference evidence="1 2" key="1">
    <citation type="submission" date="2021-10" db="EMBL/GenBank/DDBJ databases">
        <title>Anaerobic single-cell dispensing facilitates the cultivation of human gut bacteria.</title>
        <authorList>
            <person name="Afrizal A."/>
        </authorList>
    </citation>
    <scope>NUCLEOTIDE SEQUENCE [LARGE SCALE GENOMIC DNA]</scope>
    <source>
        <strain evidence="1 2">CLA-AA-H223</strain>
    </source>
</reference>
<dbReference type="Proteomes" id="UP001199236">
    <property type="component" value="Unassembled WGS sequence"/>
</dbReference>
<protein>
    <submittedName>
        <fullName evidence="1">Uncharacterized protein</fullName>
    </submittedName>
</protein>
<comment type="caution">
    <text evidence="1">The sequence shown here is derived from an EMBL/GenBank/DDBJ whole genome shotgun (WGS) entry which is preliminary data.</text>
</comment>
<accession>A0ABS8FE62</accession>
<dbReference type="RefSeq" id="WP_227622359.1">
    <property type="nucleotide sequence ID" value="NZ_JAJEQO010000005.1"/>
</dbReference>
<evidence type="ECO:0000313" key="2">
    <source>
        <dbReference type="Proteomes" id="UP001199236"/>
    </source>
</evidence>